<protein>
    <submittedName>
        <fullName evidence="1">Uncharacterized protein</fullName>
    </submittedName>
</protein>
<dbReference type="KEGG" id="ned:HUN01_06850"/>
<dbReference type="EMBL" id="CP054698">
    <property type="protein sequence ID" value="QMS87315.1"/>
    <property type="molecule type" value="Genomic_DNA"/>
</dbReference>
<sequence length="124" mass="14023">MKIQTFQDGEFIEERDIEGFTFPPNISQFNTEMLFSPSYMKLIANAGDNDAKTRLELLSVRLELKPLVTSEDLQIFKLIWDTLVSSVPEGVLTLGDAAEYNQLAESNNMPFRFGADLKMEILAV</sequence>
<reference evidence="2" key="1">
    <citation type="submission" date="2020-06" db="EMBL/GenBank/DDBJ databases">
        <title>Nostoc edaphicum CCNP1411 genome.</title>
        <authorList>
            <person name="Fidor A."/>
            <person name="Grabski M."/>
            <person name="Gawor J."/>
            <person name="Gromadka R."/>
            <person name="Wegrzyn G."/>
            <person name="Mazur-Marzec H."/>
        </authorList>
    </citation>
    <scope>NUCLEOTIDE SEQUENCE [LARGE SCALE GENOMIC DNA]</scope>
    <source>
        <strain evidence="2">CCNP1411</strain>
    </source>
</reference>
<evidence type="ECO:0000313" key="2">
    <source>
        <dbReference type="Proteomes" id="UP000514713"/>
    </source>
</evidence>
<organism evidence="1 2">
    <name type="scientific">Nostoc edaphicum CCNP1411</name>
    <dbReference type="NCBI Taxonomy" id="1472755"/>
    <lineage>
        <taxon>Bacteria</taxon>
        <taxon>Bacillati</taxon>
        <taxon>Cyanobacteriota</taxon>
        <taxon>Cyanophyceae</taxon>
        <taxon>Nostocales</taxon>
        <taxon>Nostocaceae</taxon>
        <taxon>Nostoc</taxon>
    </lineage>
</organism>
<name>A0A7D7Q9F7_9NOSO</name>
<gene>
    <name evidence="1" type="ORF">HUN01_06850</name>
</gene>
<dbReference type="RefSeq" id="WP_181930645.1">
    <property type="nucleotide sequence ID" value="NZ_CP054698.1"/>
</dbReference>
<evidence type="ECO:0000313" key="1">
    <source>
        <dbReference type="EMBL" id="QMS87315.1"/>
    </source>
</evidence>
<accession>A0A7D7Q9F7</accession>
<dbReference type="AlphaFoldDB" id="A0A7D7Q9F7"/>
<proteinExistence type="predicted"/>
<keyword evidence="2" id="KW-1185">Reference proteome</keyword>
<dbReference type="Proteomes" id="UP000514713">
    <property type="component" value="Chromosome"/>
</dbReference>